<dbReference type="Proteomes" id="UP001299608">
    <property type="component" value="Unassembled WGS sequence"/>
</dbReference>
<evidence type="ECO:0000313" key="4">
    <source>
        <dbReference type="Proteomes" id="UP000669239"/>
    </source>
</evidence>
<name>A0AAW5BT51_9FIRM</name>
<dbReference type="Proteomes" id="UP000669239">
    <property type="component" value="Unassembled WGS sequence"/>
</dbReference>
<dbReference type="InterPro" id="IPR048844">
    <property type="entry name" value="LpdD_chaperone-like"/>
</dbReference>
<organism evidence="2 5">
    <name type="scientific">Enterocloster aldenensis</name>
    <dbReference type="NCBI Taxonomy" id="358742"/>
    <lineage>
        <taxon>Bacteria</taxon>
        <taxon>Bacillati</taxon>
        <taxon>Bacillota</taxon>
        <taxon>Clostridia</taxon>
        <taxon>Lachnospirales</taxon>
        <taxon>Lachnospiraceae</taxon>
        <taxon>Enterocloster</taxon>
    </lineage>
</organism>
<accession>A0AAW5BT51</accession>
<sequence length="142" mass="15622">MEKDRMDKDRMEKPPCPAMIERWIDEPEVSGCIRAYMFRLDEGAGVLIIGGSRTHVGAFSRTGPGQDTTTVQFPGHKDGVISSQWSETLCRILGEPVSVECGIHFDSLSGNGIGLVVRICGEMLEEACHFFKTYESHGTSVV</sequence>
<reference evidence="3 4" key="1">
    <citation type="journal article" date="2020" name="Cell Host Microbe">
        <title>Functional and Genomic Variation between Human-Derived Isolates of Lachnospiraceae Reveals Inter- and Intra-Species Diversity.</title>
        <authorList>
            <person name="Sorbara M.T."/>
            <person name="Littmann E.R."/>
            <person name="Fontana E."/>
            <person name="Moody T.U."/>
            <person name="Kohout C.E."/>
            <person name="Gjonbalaj M."/>
            <person name="Eaton V."/>
            <person name="Seok R."/>
            <person name="Leiner I.M."/>
            <person name="Pamer E.G."/>
        </authorList>
    </citation>
    <scope>NUCLEOTIDE SEQUENCE [LARGE SCALE GENOMIC DNA]</scope>
    <source>
        <strain evidence="3 4">MSK.1.17</strain>
    </source>
</reference>
<dbReference type="RefSeq" id="WP_165640958.1">
    <property type="nucleotide sequence ID" value="NZ_CAXTHN010000012.1"/>
</dbReference>
<keyword evidence="4" id="KW-1185">Reference proteome</keyword>
<comment type="caution">
    <text evidence="2">The sequence shown here is derived from an EMBL/GenBank/DDBJ whole genome shotgun (WGS) entry which is preliminary data.</text>
</comment>
<evidence type="ECO:0000313" key="2">
    <source>
        <dbReference type="EMBL" id="MCG4744386.1"/>
    </source>
</evidence>
<reference evidence="3" key="2">
    <citation type="submission" date="2020-02" db="EMBL/GenBank/DDBJ databases">
        <authorList>
            <person name="Littmann E."/>
            <person name="Sorbara M."/>
        </authorList>
    </citation>
    <scope>NUCLEOTIDE SEQUENCE</scope>
    <source>
        <strain evidence="3">MSK.1.17</strain>
    </source>
</reference>
<gene>
    <name evidence="3" type="ORF">G5B36_08405</name>
    <name evidence="2" type="ORF">L0N08_03055</name>
</gene>
<evidence type="ECO:0000313" key="5">
    <source>
        <dbReference type="Proteomes" id="UP001299608"/>
    </source>
</evidence>
<feature type="domain" description="Prenylated flavin chaperone LpdD-like" evidence="1">
    <location>
        <begin position="33"/>
        <end position="129"/>
    </location>
</feature>
<dbReference type="AlphaFoldDB" id="A0AAW5BT51"/>
<dbReference type="EMBL" id="JAAITT010000009">
    <property type="protein sequence ID" value="NSJ48723.1"/>
    <property type="molecule type" value="Genomic_DNA"/>
</dbReference>
<dbReference type="Pfam" id="PF21758">
    <property type="entry name" value="PAC_bac"/>
    <property type="match status" value="1"/>
</dbReference>
<proteinExistence type="predicted"/>
<dbReference type="EMBL" id="JAKNGE010000003">
    <property type="protein sequence ID" value="MCG4744386.1"/>
    <property type="molecule type" value="Genomic_DNA"/>
</dbReference>
<evidence type="ECO:0000259" key="1">
    <source>
        <dbReference type="Pfam" id="PF21758"/>
    </source>
</evidence>
<evidence type="ECO:0000313" key="3">
    <source>
        <dbReference type="EMBL" id="NSJ48723.1"/>
    </source>
</evidence>
<protein>
    <recommendedName>
        <fullName evidence="1">Prenylated flavin chaperone LpdD-like domain-containing protein</fullName>
    </recommendedName>
</protein>
<reference evidence="2" key="3">
    <citation type="submission" date="2022-01" db="EMBL/GenBank/DDBJ databases">
        <title>Collection of gut derived symbiotic bacterial strains cultured from healthy donors.</title>
        <authorList>
            <person name="Lin H."/>
            <person name="Kohout C."/>
            <person name="Waligurski E."/>
            <person name="Pamer E.G."/>
        </authorList>
    </citation>
    <scope>NUCLEOTIDE SEQUENCE</scope>
    <source>
        <strain evidence="2">DFI.6.55</strain>
    </source>
</reference>